<dbReference type="EMBL" id="ML994611">
    <property type="protein sequence ID" value="KAF2194746.1"/>
    <property type="molecule type" value="Genomic_DNA"/>
</dbReference>
<proteinExistence type="predicted"/>
<feature type="region of interest" description="Disordered" evidence="1">
    <location>
        <begin position="79"/>
        <end position="99"/>
    </location>
</feature>
<feature type="compositionally biased region" description="Polar residues" evidence="1">
    <location>
        <begin position="1"/>
        <end position="11"/>
    </location>
</feature>
<feature type="compositionally biased region" description="Polar residues" evidence="1">
    <location>
        <begin position="89"/>
        <end position="99"/>
    </location>
</feature>
<keyword evidence="3" id="KW-1185">Reference proteome</keyword>
<sequence>MGQLHSSQQHPSHAAPYPQAPFQTSPVAVSGDGDGQNQAPPLGDMHHSGPPVPPAPTSTPVNSVEGGIRITTVIEVANEGPNEGPKQSILGNCSGNLVK</sequence>
<dbReference type="AlphaFoldDB" id="A0A6A6EXU3"/>
<evidence type="ECO:0000313" key="2">
    <source>
        <dbReference type="EMBL" id="KAF2194746.1"/>
    </source>
</evidence>
<name>A0A6A6EXU3_9PEZI</name>
<evidence type="ECO:0000256" key="1">
    <source>
        <dbReference type="SAM" id="MobiDB-lite"/>
    </source>
</evidence>
<gene>
    <name evidence="2" type="ORF">K469DRAFT_706225</name>
</gene>
<feature type="region of interest" description="Disordered" evidence="1">
    <location>
        <begin position="1"/>
        <end position="63"/>
    </location>
</feature>
<protein>
    <submittedName>
        <fullName evidence="2">Uncharacterized protein</fullName>
    </submittedName>
</protein>
<evidence type="ECO:0000313" key="3">
    <source>
        <dbReference type="Proteomes" id="UP000800200"/>
    </source>
</evidence>
<accession>A0A6A6EXU3</accession>
<organism evidence="2 3">
    <name type="scientific">Zopfia rhizophila CBS 207.26</name>
    <dbReference type="NCBI Taxonomy" id="1314779"/>
    <lineage>
        <taxon>Eukaryota</taxon>
        <taxon>Fungi</taxon>
        <taxon>Dikarya</taxon>
        <taxon>Ascomycota</taxon>
        <taxon>Pezizomycotina</taxon>
        <taxon>Dothideomycetes</taxon>
        <taxon>Dothideomycetes incertae sedis</taxon>
        <taxon>Zopfiaceae</taxon>
        <taxon>Zopfia</taxon>
    </lineage>
</organism>
<reference evidence="2" key="1">
    <citation type="journal article" date="2020" name="Stud. Mycol.">
        <title>101 Dothideomycetes genomes: a test case for predicting lifestyles and emergence of pathogens.</title>
        <authorList>
            <person name="Haridas S."/>
            <person name="Albert R."/>
            <person name="Binder M."/>
            <person name="Bloem J."/>
            <person name="Labutti K."/>
            <person name="Salamov A."/>
            <person name="Andreopoulos B."/>
            <person name="Baker S."/>
            <person name="Barry K."/>
            <person name="Bills G."/>
            <person name="Bluhm B."/>
            <person name="Cannon C."/>
            <person name="Castanera R."/>
            <person name="Culley D."/>
            <person name="Daum C."/>
            <person name="Ezra D."/>
            <person name="Gonzalez J."/>
            <person name="Henrissat B."/>
            <person name="Kuo A."/>
            <person name="Liang C."/>
            <person name="Lipzen A."/>
            <person name="Lutzoni F."/>
            <person name="Magnuson J."/>
            <person name="Mondo S."/>
            <person name="Nolan M."/>
            <person name="Ohm R."/>
            <person name="Pangilinan J."/>
            <person name="Park H.-J."/>
            <person name="Ramirez L."/>
            <person name="Alfaro M."/>
            <person name="Sun H."/>
            <person name="Tritt A."/>
            <person name="Yoshinaga Y."/>
            <person name="Zwiers L.-H."/>
            <person name="Turgeon B."/>
            <person name="Goodwin S."/>
            <person name="Spatafora J."/>
            <person name="Crous P."/>
            <person name="Grigoriev I."/>
        </authorList>
    </citation>
    <scope>NUCLEOTIDE SEQUENCE</scope>
    <source>
        <strain evidence="2">CBS 207.26</strain>
    </source>
</reference>
<dbReference type="Proteomes" id="UP000800200">
    <property type="component" value="Unassembled WGS sequence"/>
</dbReference>